<feature type="transmembrane region" description="Helical" evidence="2">
    <location>
        <begin position="12"/>
        <end position="34"/>
    </location>
</feature>
<keyword evidence="2" id="KW-0812">Transmembrane</keyword>
<gene>
    <name evidence="3" type="ORF">CHS0354_022368</name>
</gene>
<evidence type="ECO:0000313" key="4">
    <source>
        <dbReference type="Proteomes" id="UP001195483"/>
    </source>
</evidence>
<feature type="non-terminal residue" evidence="3">
    <location>
        <position position="1"/>
    </location>
</feature>
<protein>
    <submittedName>
        <fullName evidence="3">Uncharacterized protein</fullName>
    </submittedName>
</protein>
<reference evidence="3" key="3">
    <citation type="submission" date="2023-05" db="EMBL/GenBank/DDBJ databases">
        <authorList>
            <person name="Smith C.H."/>
        </authorList>
    </citation>
    <scope>NUCLEOTIDE SEQUENCE</scope>
    <source>
        <strain evidence="3">CHS0354</strain>
        <tissue evidence="3">Mantle</tissue>
    </source>
</reference>
<feature type="region of interest" description="Disordered" evidence="1">
    <location>
        <begin position="73"/>
        <end position="96"/>
    </location>
</feature>
<name>A0AAE0T2M1_9BIVA</name>
<reference evidence="3" key="1">
    <citation type="journal article" date="2021" name="Genome Biol. Evol.">
        <title>A High-Quality Reference Genome for a Parasitic Bivalve with Doubly Uniparental Inheritance (Bivalvia: Unionida).</title>
        <authorList>
            <person name="Smith C.H."/>
        </authorList>
    </citation>
    <scope>NUCLEOTIDE SEQUENCE</scope>
    <source>
        <strain evidence="3">CHS0354</strain>
    </source>
</reference>
<dbReference type="AlphaFoldDB" id="A0AAE0T2M1"/>
<accession>A0AAE0T2M1</accession>
<dbReference type="Proteomes" id="UP001195483">
    <property type="component" value="Unassembled WGS sequence"/>
</dbReference>
<evidence type="ECO:0000256" key="2">
    <source>
        <dbReference type="SAM" id="Phobius"/>
    </source>
</evidence>
<reference evidence="3" key="2">
    <citation type="journal article" date="2021" name="Genome Biol. Evol.">
        <title>Developing a high-quality reference genome for a parasitic bivalve with doubly uniparental inheritance (Bivalvia: Unionida).</title>
        <authorList>
            <person name="Smith C.H."/>
        </authorList>
    </citation>
    <scope>NUCLEOTIDE SEQUENCE</scope>
    <source>
        <strain evidence="3">CHS0354</strain>
        <tissue evidence="3">Mantle</tissue>
    </source>
</reference>
<proteinExistence type="predicted"/>
<comment type="caution">
    <text evidence="3">The sequence shown here is derived from an EMBL/GenBank/DDBJ whole genome shotgun (WGS) entry which is preliminary data.</text>
</comment>
<keyword evidence="2" id="KW-1133">Transmembrane helix</keyword>
<evidence type="ECO:0000313" key="3">
    <source>
        <dbReference type="EMBL" id="KAK3602501.1"/>
    </source>
</evidence>
<keyword evidence="2" id="KW-0472">Membrane</keyword>
<evidence type="ECO:0000256" key="1">
    <source>
        <dbReference type="SAM" id="MobiDB-lite"/>
    </source>
</evidence>
<sequence>AKSDTRGLSPVIITVTVVSCCVGVLLTVFVVGLLKRKKTKLSPFAQDITKSPQHIVDKDGKFNMNTAEYKDPLQINPNATHSDLKMHPNSTIGDLI</sequence>
<dbReference type="EMBL" id="JAEAOA010001356">
    <property type="protein sequence ID" value="KAK3602501.1"/>
    <property type="molecule type" value="Genomic_DNA"/>
</dbReference>
<keyword evidence="4" id="KW-1185">Reference proteome</keyword>
<organism evidence="3 4">
    <name type="scientific">Potamilus streckersoni</name>
    <dbReference type="NCBI Taxonomy" id="2493646"/>
    <lineage>
        <taxon>Eukaryota</taxon>
        <taxon>Metazoa</taxon>
        <taxon>Spiralia</taxon>
        <taxon>Lophotrochozoa</taxon>
        <taxon>Mollusca</taxon>
        <taxon>Bivalvia</taxon>
        <taxon>Autobranchia</taxon>
        <taxon>Heteroconchia</taxon>
        <taxon>Palaeoheterodonta</taxon>
        <taxon>Unionida</taxon>
        <taxon>Unionoidea</taxon>
        <taxon>Unionidae</taxon>
        <taxon>Ambleminae</taxon>
        <taxon>Lampsilini</taxon>
        <taxon>Potamilus</taxon>
    </lineage>
</organism>